<dbReference type="Pfam" id="PF04082">
    <property type="entry name" value="Fungal_trans"/>
    <property type="match status" value="1"/>
</dbReference>
<evidence type="ECO:0000256" key="5">
    <source>
        <dbReference type="ARBA" id="ARBA00022833"/>
    </source>
</evidence>
<dbReference type="GO" id="GO:0000785">
    <property type="term" value="C:chromatin"/>
    <property type="evidence" value="ECO:0007669"/>
    <property type="project" value="TreeGrafter"/>
</dbReference>
<keyword evidence="9" id="KW-1185">Reference proteome</keyword>
<keyword evidence="5" id="KW-0862">Zinc</keyword>
<dbReference type="GO" id="GO:0008270">
    <property type="term" value="F:zinc ion binding"/>
    <property type="evidence" value="ECO:0007669"/>
    <property type="project" value="UniProtKB-KW"/>
</dbReference>
<keyword evidence="4" id="KW-0863">Zinc-finger</keyword>
<evidence type="ECO:0000256" key="6">
    <source>
        <dbReference type="ARBA" id="ARBA00023242"/>
    </source>
</evidence>
<dbReference type="GO" id="GO:0005634">
    <property type="term" value="C:nucleus"/>
    <property type="evidence" value="ECO:0007669"/>
    <property type="project" value="UniProtKB-SubCell"/>
</dbReference>
<dbReference type="GO" id="GO:0000981">
    <property type="term" value="F:DNA-binding transcription factor activity, RNA polymerase II-specific"/>
    <property type="evidence" value="ECO:0007669"/>
    <property type="project" value="InterPro"/>
</dbReference>
<keyword evidence="3" id="KW-0677">Repeat</keyword>
<evidence type="ECO:0000256" key="1">
    <source>
        <dbReference type="ARBA" id="ARBA00004123"/>
    </source>
</evidence>
<dbReference type="OMA" id="HNAGRIS"/>
<evidence type="ECO:0000259" key="7">
    <source>
        <dbReference type="Pfam" id="PF04082"/>
    </source>
</evidence>
<evidence type="ECO:0000256" key="3">
    <source>
        <dbReference type="ARBA" id="ARBA00022737"/>
    </source>
</evidence>
<dbReference type="PANTHER" id="PTHR40626">
    <property type="entry name" value="MIP31509P"/>
    <property type="match status" value="1"/>
</dbReference>
<dbReference type="InterPro" id="IPR051059">
    <property type="entry name" value="VerF-like"/>
</dbReference>
<keyword evidence="6" id="KW-0539">Nucleus</keyword>
<evidence type="ECO:0000256" key="2">
    <source>
        <dbReference type="ARBA" id="ARBA00022723"/>
    </source>
</evidence>
<protein>
    <recommendedName>
        <fullName evidence="7">Xylanolytic transcriptional activator regulatory domain-containing protein</fullName>
    </recommendedName>
</protein>
<name>A0A0U5HAF6_ASPCI</name>
<organism evidence="8 9">
    <name type="scientific">Aspergillus calidoustus</name>
    <dbReference type="NCBI Taxonomy" id="454130"/>
    <lineage>
        <taxon>Eukaryota</taxon>
        <taxon>Fungi</taxon>
        <taxon>Dikarya</taxon>
        <taxon>Ascomycota</taxon>
        <taxon>Pezizomycotina</taxon>
        <taxon>Eurotiomycetes</taxon>
        <taxon>Eurotiomycetidae</taxon>
        <taxon>Eurotiales</taxon>
        <taxon>Aspergillaceae</taxon>
        <taxon>Aspergillus</taxon>
        <taxon>Aspergillus subgen. Nidulantes</taxon>
    </lineage>
</organism>
<dbReference type="OrthoDB" id="4481619at2759"/>
<evidence type="ECO:0000313" key="9">
    <source>
        <dbReference type="Proteomes" id="UP000054771"/>
    </source>
</evidence>
<proteinExistence type="predicted"/>
<keyword evidence="2" id="KW-0479">Metal-binding</keyword>
<sequence>MSVTAGVNDEDRLMENFVLDALLPNAEIPSALGATFSDSWPGTSIPIDHTELVSDPLSWHGSLEVSQRKRDRLLAEAKGVPELVGAWNFSNFPSCLRLERFLGGCFDCLLDYLPFTHAPTWQAENAPPCLLLSMAALGAEYYQEHRVAHIAGKSPGVSEHPTWVTQSILIITTYGMRSGEFGKFQEALSWASLLANIVRGNRGARNPGRDGEEVRKIWARWIEHEIILRTKWAAYTSLGLLTICFNIPPLLLANEMRDLPLPSDEADWTSRTPEIWAKVRTGQCRDEPRFKEALESLLPHSVRPCGTVSGFGSYVLLHSIQQNLWTLRQNIWLEAEHFASCLKTVSQALGKWEAAWEGNLESSLPSCRPHNATTTISAALLSLAYMWCGAGFSPVRAAILSHNAGRISQSMEHLHIPIERVEAASNIAAHALRSLKSRVKLGMALEVPQVGCCQSLEAFIFSVECCLFSCVWLKKTQVATSLTGPSMSDRHSNWPKRFC</sequence>
<evidence type="ECO:0000256" key="4">
    <source>
        <dbReference type="ARBA" id="ARBA00022771"/>
    </source>
</evidence>
<dbReference type="EMBL" id="CDMC01000023">
    <property type="protein sequence ID" value="CEL11156.1"/>
    <property type="molecule type" value="Genomic_DNA"/>
</dbReference>
<accession>A0A0U5HAF6</accession>
<dbReference type="AlphaFoldDB" id="A0A0U5HAF6"/>
<evidence type="ECO:0000313" key="8">
    <source>
        <dbReference type="EMBL" id="CEL11156.1"/>
    </source>
</evidence>
<gene>
    <name evidence="8" type="ORF">ASPCAL14261</name>
</gene>
<dbReference type="GO" id="GO:0000978">
    <property type="term" value="F:RNA polymerase II cis-regulatory region sequence-specific DNA binding"/>
    <property type="evidence" value="ECO:0007669"/>
    <property type="project" value="InterPro"/>
</dbReference>
<dbReference type="PANTHER" id="PTHR40626:SF10">
    <property type="entry name" value="C2H2-TYPE DOMAIN-CONTAINING PROTEIN"/>
    <property type="match status" value="1"/>
</dbReference>
<dbReference type="Proteomes" id="UP000054771">
    <property type="component" value="Unassembled WGS sequence"/>
</dbReference>
<reference evidence="9" key="1">
    <citation type="journal article" date="2016" name="Genome Announc.">
        <title>Draft genome sequences of fungus Aspergillus calidoustus.</title>
        <authorList>
            <person name="Horn F."/>
            <person name="Linde J."/>
            <person name="Mattern D.J."/>
            <person name="Walther G."/>
            <person name="Guthke R."/>
            <person name="Scherlach K."/>
            <person name="Martin K."/>
            <person name="Brakhage A.A."/>
            <person name="Petzke L."/>
            <person name="Valiante V."/>
        </authorList>
    </citation>
    <scope>NUCLEOTIDE SEQUENCE [LARGE SCALE GENOMIC DNA]</scope>
    <source>
        <strain evidence="9">SF006504</strain>
    </source>
</reference>
<feature type="domain" description="Xylanolytic transcriptional activator regulatory" evidence="7">
    <location>
        <begin position="111"/>
        <end position="330"/>
    </location>
</feature>
<dbReference type="STRING" id="454130.A0A0U5HAF6"/>
<dbReference type="InterPro" id="IPR007219">
    <property type="entry name" value="XnlR_reg_dom"/>
</dbReference>
<dbReference type="GO" id="GO:0006351">
    <property type="term" value="P:DNA-templated transcription"/>
    <property type="evidence" value="ECO:0007669"/>
    <property type="project" value="InterPro"/>
</dbReference>
<comment type="subcellular location">
    <subcellularLocation>
        <location evidence="1">Nucleus</location>
    </subcellularLocation>
</comment>